<reference evidence="3 4" key="1">
    <citation type="journal article" date="2019" name="Int. J. Syst. Evol. Microbiol.">
        <title>The Global Catalogue of Microorganisms (GCM) 10K type strain sequencing project: providing services to taxonomists for standard genome sequencing and annotation.</title>
        <authorList>
            <consortium name="The Broad Institute Genomics Platform"/>
            <consortium name="The Broad Institute Genome Sequencing Center for Infectious Disease"/>
            <person name="Wu L."/>
            <person name="Ma J."/>
        </authorList>
    </citation>
    <scope>NUCLEOTIDE SEQUENCE [LARGE SCALE GENOMIC DNA]</scope>
    <source>
        <strain evidence="3 4">PJ61</strain>
    </source>
</reference>
<feature type="domain" description="Right handed beta helix" evidence="2">
    <location>
        <begin position="55"/>
        <end position="209"/>
    </location>
</feature>
<dbReference type="Pfam" id="PF13229">
    <property type="entry name" value="Beta_helix"/>
    <property type="match status" value="1"/>
</dbReference>
<dbReference type="PANTHER" id="PTHR22990">
    <property type="entry name" value="F-BOX ONLY PROTEIN"/>
    <property type="match status" value="1"/>
</dbReference>
<dbReference type="AlphaFoldDB" id="A0ABD5T7Y3"/>
<evidence type="ECO:0000313" key="4">
    <source>
        <dbReference type="Proteomes" id="UP001596274"/>
    </source>
</evidence>
<organism evidence="3 4">
    <name type="scientific">Halorubrum pallidum</name>
    <dbReference type="NCBI Taxonomy" id="1526114"/>
    <lineage>
        <taxon>Archaea</taxon>
        <taxon>Methanobacteriati</taxon>
        <taxon>Methanobacteriota</taxon>
        <taxon>Stenosarchaea group</taxon>
        <taxon>Halobacteria</taxon>
        <taxon>Halobacteriales</taxon>
        <taxon>Haloferacaceae</taxon>
        <taxon>Halorubrum</taxon>
    </lineage>
</organism>
<sequence length="354" mass="36759">VFAAADTVTGVRIAGTRMADVGGDGIAVRADQSELHVRDTDLTVTDAGVEVAARTQTSVRAIGNRITQSTSGIRIRQSERRERVSTHVTLRSNTFADNARSGVDVRSTTSQGELRIVNNTARGNGQDGLHLGTWAVRTGRIAGNDVRGNGDDGIAIESSVVSDFVVSDNDVVASDAAGIAVRTRGGAHNLSIVENTVADSGGHGVVVTTDLLVNAVEVADNRLANNGGAGLLASSPVTHNGTLDVTENVVAANAYGIVTRGVIDVTVQRNDIVFNTNAHVDPVAIDDVAPGTGVYVAEGDRGAILDDNGSVAQLEDRVADSTLRRQITFARLWGGDAVVVLRTDGVSHTRAAES</sequence>
<dbReference type="Proteomes" id="UP001596274">
    <property type="component" value="Unassembled WGS sequence"/>
</dbReference>
<dbReference type="Gene3D" id="2.160.20.10">
    <property type="entry name" value="Single-stranded right-handed beta-helix, Pectin lyase-like"/>
    <property type="match status" value="1"/>
</dbReference>
<feature type="non-terminal residue" evidence="3">
    <location>
        <position position="1"/>
    </location>
</feature>
<keyword evidence="4" id="KW-1185">Reference proteome</keyword>
<feature type="non-terminal residue" evidence="3">
    <location>
        <position position="354"/>
    </location>
</feature>
<comment type="caution">
    <text evidence="3">The sequence shown here is derived from an EMBL/GenBank/DDBJ whole genome shotgun (WGS) entry which is preliminary data.</text>
</comment>
<dbReference type="InterPro" id="IPR011050">
    <property type="entry name" value="Pectin_lyase_fold/virulence"/>
</dbReference>
<dbReference type="SUPFAM" id="SSF51126">
    <property type="entry name" value="Pectin lyase-like"/>
    <property type="match status" value="2"/>
</dbReference>
<evidence type="ECO:0000256" key="1">
    <source>
        <dbReference type="ARBA" id="ARBA00022737"/>
    </source>
</evidence>
<keyword evidence="1" id="KW-0677">Repeat</keyword>
<protein>
    <submittedName>
        <fullName evidence="3">Right-handed parallel beta-helix repeat-containing protein</fullName>
    </submittedName>
</protein>
<dbReference type="EMBL" id="JBHSWT010000559">
    <property type="protein sequence ID" value="MFC6771912.1"/>
    <property type="molecule type" value="Genomic_DNA"/>
</dbReference>
<dbReference type="InterPro" id="IPR006626">
    <property type="entry name" value="PbH1"/>
</dbReference>
<accession>A0ABD5T7Y3</accession>
<dbReference type="PANTHER" id="PTHR22990:SF15">
    <property type="entry name" value="F-BOX ONLY PROTEIN 10"/>
    <property type="match status" value="1"/>
</dbReference>
<proteinExistence type="predicted"/>
<gene>
    <name evidence="3" type="ORF">ACFQDD_10355</name>
</gene>
<name>A0ABD5T7Y3_9EURY</name>
<dbReference type="InterPro" id="IPR039448">
    <property type="entry name" value="Beta_helix"/>
</dbReference>
<dbReference type="SMART" id="SM00710">
    <property type="entry name" value="PbH1"/>
    <property type="match status" value="10"/>
</dbReference>
<dbReference type="InterPro" id="IPR012334">
    <property type="entry name" value="Pectin_lyas_fold"/>
</dbReference>
<evidence type="ECO:0000313" key="3">
    <source>
        <dbReference type="EMBL" id="MFC6771912.1"/>
    </source>
</evidence>
<dbReference type="InterPro" id="IPR051550">
    <property type="entry name" value="SCF-Subunits/Alg-Epimerases"/>
</dbReference>
<evidence type="ECO:0000259" key="2">
    <source>
        <dbReference type="Pfam" id="PF13229"/>
    </source>
</evidence>